<gene>
    <name evidence="3" type="ORF">GB2207_10276</name>
</gene>
<evidence type="ECO:0000313" key="3">
    <source>
        <dbReference type="EMBL" id="EAS48190.1"/>
    </source>
</evidence>
<dbReference type="InterPro" id="IPR032259">
    <property type="entry name" value="HIBYL-CoA-H"/>
</dbReference>
<dbReference type="InterPro" id="IPR045004">
    <property type="entry name" value="ECH_dom"/>
</dbReference>
<dbReference type="PANTHER" id="PTHR43176">
    <property type="entry name" value="3-HYDROXYISOBUTYRYL-COA HYDROLASE-RELATED"/>
    <property type="match status" value="1"/>
</dbReference>
<dbReference type="eggNOG" id="COG1024">
    <property type="taxonomic scope" value="Bacteria"/>
</dbReference>
<dbReference type="OrthoDB" id="9790967at2"/>
<dbReference type="HOGENOM" id="CLU_009834_22_1_6"/>
<evidence type="ECO:0000313" key="4">
    <source>
        <dbReference type="Proteomes" id="UP000005555"/>
    </source>
</evidence>
<dbReference type="NCBIfam" id="NF004127">
    <property type="entry name" value="PRK05617.1"/>
    <property type="match status" value="1"/>
</dbReference>
<dbReference type="AlphaFoldDB" id="Q1YU68"/>
<evidence type="ECO:0000259" key="2">
    <source>
        <dbReference type="Pfam" id="PF16113"/>
    </source>
</evidence>
<dbReference type="Proteomes" id="UP000005555">
    <property type="component" value="Unassembled WGS sequence"/>
</dbReference>
<accession>Q1YU68</accession>
<keyword evidence="1" id="KW-0378">Hydrolase</keyword>
<dbReference type="Gene3D" id="3.90.226.10">
    <property type="entry name" value="2-enoyl-CoA Hydratase, Chain A, domain 1"/>
    <property type="match status" value="1"/>
</dbReference>
<dbReference type="GO" id="GO:0003860">
    <property type="term" value="F:3-hydroxyisobutyryl-CoA hydrolase activity"/>
    <property type="evidence" value="ECO:0007669"/>
    <property type="project" value="InterPro"/>
</dbReference>
<dbReference type="SUPFAM" id="SSF52096">
    <property type="entry name" value="ClpP/crotonase"/>
    <property type="match status" value="1"/>
</dbReference>
<protein>
    <submittedName>
        <fullName evidence="3">Enoyl-CoA hydratase</fullName>
        <ecNumber evidence="3">4.2.1.17</ecNumber>
    </submittedName>
</protein>
<sequence>MSQIQSEIVAGVGLITLDRPEALNALSLQMVIDLTAVFTDFRDDASVDVVAIRGSNKRGVFGAFCAGGDIRFFHDAAIAEDPALEAFFTAEYSLNNLLYSYPKPYVAFMDGVIMGGGMGLAQGADLRIVSERTKMAMPETNIGLFPDVGGGFFLSRCPGHLGEYLALTGQMLVGGDALAADLADGLVASDSMPDLWDSLTANTELSAIERFEQLSDLVSLPSPVTAPAWQDPQIDSIFALPTVMDMINALEQADGEWASKTLACLRQRSPLMLHVSLEQIRRGRQLTMADDLRMERNIVHHCFHTEHLGRSGTSSETVEGIRALAVDKDHAPIWKPARIEDITRDMVEPFFSSPWSEEQHPLKDLD</sequence>
<reference evidence="3 4" key="1">
    <citation type="submission" date="2006-03" db="EMBL/GenBank/DDBJ databases">
        <authorList>
            <person name="Giovannoni S.J."/>
            <person name="Cho J.-C."/>
            <person name="Ferriera S."/>
            <person name="Johnson J."/>
            <person name="Kravitz S."/>
            <person name="Halpern A."/>
            <person name="Remington K."/>
            <person name="Beeson K."/>
            <person name="Tran B."/>
            <person name="Rogers Y.-H."/>
            <person name="Friedman R."/>
            <person name="Venter J.C."/>
        </authorList>
    </citation>
    <scope>NUCLEOTIDE SEQUENCE [LARGE SCALE GENOMIC DNA]</scope>
    <source>
        <strain evidence="3 4">HTCC2207</strain>
    </source>
</reference>
<dbReference type="GO" id="GO:0004300">
    <property type="term" value="F:enoyl-CoA hydratase activity"/>
    <property type="evidence" value="ECO:0007669"/>
    <property type="project" value="UniProtKB-EC"/>
</dbReference>
<dbReference type="CDD" id="cd06558">
    <property type="entry name" value="crotonase-like"/>
    <property type="match status" value="1"/>
</dbReference>
<organism evidence="3 4">
    <name type="scientific">gamma proteobacterium HTCC2207</name>
    <dbReference type="NCBI Taxonomy" id="314287"/>
    <lineage>
        <taxon>Bacteria</taxon>
        <taxon>Pseudomonadati</taxon>
        <taxon>Pseudomonadota</taxon>
        <taxon>Gammaproteobacteria</taxon>
        <taxon>Cellvibrionales</taxon>
        <taxon>Porticoccaceae</taxon>
        <taxon>SAR92 clade</taxon>
    </lineage>
</organism>
<keyword evidence="3" id="KW-0456">Lyase</keyword>
<comment type="caution">
    <text evidence="3">The sequence shown here is derived from an EMBL/GenBank/DDBJ whole genome shotgun (WGS) entry which is preliminary data.</text>
</comment>
<proteinExistence type="predicted"/>
<keyword evidence="4" id="KW-1185">Reference proteome</keyword>
<dbReference type="InterPro" id="IPR029045">
    <property type="entry name" value="ClpP/crotonase-like_dom_sf"/>
</dbReference>
<dbReference type="PANTHER" id="PTHR43176:SF6">
    <property type="entry name" value="3-HYDROXYISOBUTYRYL-COA HYDROLASE"/>
    <property type="match status" value="1"/>
</dbReference>
<name>Q1YU68_9GAMM</name>
<evidence type="ECO:0000256" key="1">
    <source>
        <dbReference type="ARBA" id="ARBA00022801"/>
    </source>
</evidence>
<feature type="domain" description="Enoyl-CoA hydratase/isomerase" evidence="2">
    <location>
        <begin position="12"/>
        <end position="351"/>
    </location>
</feature>
<dbReference type="EC" id="4.2.1.17" evidence="3"/>
<dbReference type="Pfam" id="PF16113">
    <property type="entry name" value="ECH_2"/>
    <property type="match status" value="1"/>
</dbReference>
<dbReference type="STRING" id="314287.GB2207_10276"/>
<dbReference type="GO" id="GO:0006574">
    <property type="term" value="P:L-valine catabolic process"/>
    <property type="evidence" value="ECO:0007669"/>
    <property type="project" value="TreeGrafter"/>
</dbReference>
<dbReference type="EMBL" id="AAPI01000001">
    <property type="protein sequence ID" value="EAS48190.1"/>
    <property type="molecule type" value="Genomic_DNA"/>
</dbReference>